<evidence type="ECO:0008006" key="3">
    <source>
        <dbReference type="Google" id="ProtNLM"/>
    </source>
</evidence>
<dbReference type="Proteomes" id="UP000192578">
    <property type="component" value="Unassembled WGS sequence"/>
</dbReference>
<accession>A0A9X6NSU2</accession>
<sequence length="79" mass="9103">MTHSYTIMPTIDATGKLLLPLFTVMQEISGDFRPLVKKDLFTAHNIYVTASRSGKMMKDHLKTWLEESNFHMWVTEPSS</sequence>
<name>A0A9X6NSU2_HYPEX</name>
<protein>
    <recommendedName>
        <fullName evidence="3">DDE-1 domain-containing protein</fullName>
    </recommendedName>
</protein>
<comment type="caution">
    <text evidence="1">The sequence shown here is derived from an EMBL/GenBank/DDBJ whole genome shotgun (WGS) entry which is preliminary data.</text>
</comment>
<gene>
    <name evidence="1" type="ORF">BV898_19821</name>
</gene>
<keyword evidence="2" id="KW-1185">Reference proteome</keyword>
<organism evidence="1 2">
    <name type="scientific">Hypsibius exemplaris</name>
    <name type="common">Freshwater tardigrade</name>
    <dbReference type="NCBI Taxonomy" id="2072580"/>
    <lineage>
        <taxon>Eukaryota</taxon>
        <taxon>Metazoa</taxon>
        <taxon>Ecdysozoa</taxon>
        <taxon>Tardigrada</taxon>
        <taxon>Eutardigrada</taxon>
        <taxon>Parachela</taxon>
        <taxon>Hypsibioidea</taxon>
        <taxon>Hypsibiidae</taxon>
        <taxon>Hypsibius</taxon>
    </lineage>
</organism>
<dbReference type="OrthoDB" id="10051656at2759"/>
<evidence type="ECO:0000313" key="2">
    <source>
        <dbReference type="Proteomes" id="UP000192578"/>
    </source>
</evidence>
<proteinExistence type="predicted"/>
<dbReference type="EMBL" id="MTYJ01000785">
    <property type="protein sequence ID" value="OWA55434.1"/>
    <property type="molecule type" value="Genomic_DNA"/>
</dbReference>
<reference evidence="2" key="1">
    <citation type="submission" date="2017-01" db="EMBL/GenBank/DDBJ databases">
        <title>Comparative genomics of anhydrobiosis in the tardigrade Hypsibius dujardini.</title>
        <authorList>
            <person name="Yoshida Y."/>
            <person name="Koutsovoulos G."/>
            <person name="Laetsch D."/>
            <person name="Stevens L."/>
            <person name="Kumar S."/>
            <person name="Horikawa D."/>
            <person name="Ishino K."/>
            <person name="Komine S."/>
            <person name="Tomita M."/>
            <person name="Blaxter M."/>
            <person name="Arakawa K."/>
        </authorList>
    </citation>
    <scope>NUCLEOTIDE SEQUENCE [LARGE SCALE GENOMIC DNA]</scope>
    <source>
        <strain evidence="2">Z151</strain>
    </source>
</reference>
<evidence type="ECO:0000313" key="1">
    <source>
        <dbReference type="EMBL" id="OWA55434.1"/>
    </source>
</evidence>
<dbReference type="AlphaFoldDB" id="A0A9X6NSU2"/>